<dbReference type="SUPFAM" id="SSF49879">
    <property type="entry name" value="SMAD/FHA domain"/>
    <property type="match status" value="1"/>
</dbReference>
<dbReference type="SMART" id="SM00240">
    <property type="entry name" value="FHA"/>
    <property type="match status" value="1"/>
</dbReference>
<keyword evidence="3" id="KW-1185">Reference proteome</keyword>
<evidence type="ECO:0000259" key="1">
    <source>
        <dbReference type="PROSITE" id="PS50006"/>
    </source>
</evidence>
<reference evidence="2" key="1">
    <citation type="submission" date="2018-12" db="EMBL/GenBank/DDBJ databases">
        <authorList>
            <person name="Will S."/>
            <person name="Neumann-Schaal M."/>
            <person name="Henke P."/>
        </authorList>
    </citation>
    <scope>NUCLEOTIDE SEQUENCE</scope>
    <source>
        <strain evidence="2">PCC 7102</strain>
    </source>
</reference>
<dbReference type="EMBL" id="RSCL01000001">
    <property type="protein sequence ID" value="RUT10076.1"/>
    <property type="molecule type" value="Genomic_DNA"/>
</dbReference>
<dbReference type="InterPro" id="IPR050923">
    <property type="entry name" value="Cell_Proc_Reg/RNA_Proc"/>
</dbReference>
<accession>A0A433VVG2</accession>
<dbReference type="PANTHER" id="PTHR23308">
    <property type="entry name" value="NUCLEAR INHIBITOR OF PROTEIN PHOSPHATASE-1"/>
    <property type="match status" value="1"/>
</dbReference>
<evidence type="ECO:0000313" key="3">
    <source>
        <dbReference type="Proteomes" id="UP000271624"/>
    </source>
</evidence>
<reference evidence="2" key="2">
    <citation type="journal article" date="2019" name="Genome Biol. Evol.">
        <title>Day and night: Metabolic profiles and evolutionary relationships of six axenic non-marine cyanobacteria.</title>
        <authorList>
            <person name="Will S.E."/>
            <person name="Henke P."/>
            <person name="Boedeker C."/>
            <person name="Huang S."/>
            <person name="Brinkmann H."/>
            <person name="Rohde M."/>
            <person name="Jarek M."/>
            <person name="Friedl T."/>
            <person name="Seufert S."/>
            <person name="Schumacher M."/>
            <person name="Overmann J."/>
            <person name="Neumann-Schaal M."/>
            <person name="Petersen J."/>
        </authorList>
    </citation>
    <scope>NUCLEOTIDE SEQUENCE [LARGE SCALE GENOMIC DNA]</scope>
    <source>
        <strain evidence="2">PCC 7102</strain>
    </source>
</reference>
<dbReference type="Pfam" id="PF00498">
    <property type="entry name" value="FHA"/>
    <property type="match status" value="1"/>
</dbReference>
<dbReference type="RefSeq" id="WP_233787775.1">
    <property type="nucleotide sequence ID" value="NZ_RSCL01000001.1"/>
</dbReference>
<proteinExistence type="predicted"/>
<organism evidence="2 3">
    <name type="scientific">Dulcicalothrix desertica PCC 7102</name>
    <dbReference type="NCBI Taxonomy" id="232991"/>
    <lineage>
        <taxon>Bacteria</taxon>
        <taxon>Bacillati</taxon>
        <taxon>Cyanobacteriota</taxon>
        <taxon>Cyanophyceae</taxon>
        <taxon>Nostocales</taxon>
        <taxon>Calotrichaceae</taxon>
        <taxon>Dulcicalothrix</taxon>
    </lineage>
</organism>
<dbReference type="PROSITE" id="PS50006">
    <property type="entry name" value="FHA_DOMAIN"/>
    <property type="match status" value="1"/>
</dbReference>
<evidence type="ECO:0000313" key="2">
    <source>
        <dbReference type="EMBL" id="RUT10076.1"/>
    </source>
</evidence>
<sequence>MLECVEAELERRLCLYQTFIKLYEHHASLLDSILELETFNPSSVGVKSFYLQGVIDNTCVYVTTNLCQGQTLCLRQPQSIWTLGRDKNSGIHLVDSYASRSHAAIYYEEQKFYLVDFNSTNGSYVNGERIFKSIELKDNDHIRLGNTTFDFFLNVSTRILPEVALESLMLTAQESLEVTATRNLYQYPGSVLEILEGAGYAGCINKAPLQKIQSNQSALQLLQFEQSQEIVDYFLSKNITK</sequence>
<dbReference type="Proteomes" id="UP000271624">
    <property type="component" value="Unassembled WGS sequence"/>
</dbReference>
<comment type="caution">
    <text evidence="2">The sequence shown here is derived from an EMBL/GenBank/DDBJ whole genome shotgun (WGS) entry which is preliminary data.</text>
</comment>
<dbReference type="AlphaFoldDB" id="A0A433VVG2"/>
<name>A0A433VVG2_9CYAN</name>
<feature type="domain" description="FHA" evidence="1">
    <location>
        <begin position="81"/>
        <end position="130"/>
    </location>
</feature>
<protein>
    <recommendedName>
        <fullName evidence="1">FHA domain-containing protein</fullName>
    </recommendedName>
</protein>
<dbReference type="Gene3D" id="2.60.200.20">
    <property type="match status" value="1"/>
</dbReference>
<gene>
    <name evidence="2" type="ORF">DSM106972_005710</name>
</gene>
<dbReference type="InterPro" id="IPR000253">
    <property type="entry name" value="FHA_dom"/>
</dbReference>
<dbReference type="InterPro" id="IPR008984">
    <property type="entry name" value="SMAD_FHA_dom_sf"/>
</dbReference>
<dbReference type="CDD" id="cd00060">
    <property type="entry name" value="FHA"/>
    <property type="match status" value="1"/>
</dbReference>